<keyword evidence="9" id="KW-0028">Amino-acid biosynthesis</keyword>
<dbReference type="NCBIfam" id="TIGR01357">
    <property type="entry name" value="aroB"/>
    <property type="match status" value="1"/>
</dbReference>
<dbReference type="Proteomes" id="UP000655830">
    <property type="component" value="Unassembled WGS sequence"/>
</dbReference>
<dbReference type="EMBL" id="JACRSY010000010">
    <property type="protein sequence ID" value="MBC8579459.1"/>
    <property type="molecule type" value="Genomic_DNA"/>
</dbReference>
<evidence type="ECO:0000256" key="7">
    <source>
        <dbReference type="ARBA" id="ARBA00023239"/>
    </source>
</evidence>
<comment type="subcellular location">
    <subcellularLocation>
        <location evidence="9">Cytoplasm</location>
    </subcellularLocation>
</comment>
<dbReference type="GO" id="GO:0003856">
    <property type="term" value="F:3-dehydroquinate synthase activity"/>
    <property type="evidence" value="ECO:0007669"/>
    <property type="project" value="UniProtKB-UniRule"/>
</dbReference>
<feature type="binding site" evidence="9">
    <location>
        <begin position="127"/>
        <end position="128"/>
    </location>
    <ligand>
        <name>NAD(+)</name>
        <dbReference type="ChEBI" id="CHEBI:57540"/>
    </ligand>
</feature>
<keyword evidence="4 9" id="KW-0547">Nucleotide-binding</keyword>
<feature type="domain" description="3-dehydroquinate synthase C-terminal" evidence="13">
    <location>
        <begin position="179"/>
        <end position="321"/>
    </location>
</feature>
<dbReference type="FunFam" id="3.40.50.1970:FF:000007">
    <property type="entry name" value="Pentafunctional AROM polypeptide"/>
    <property type="match status" value="1"/>
</dbReference>
<feature type="transmembrane region" description="Helical" evidence="11">
    <location>
        <begin position="96"/>
        <end position="117"/>
    </location>
</feature>
<dbReference type="InterPro" id="IPR016037">
    <property type="entry name" value="DHQ_synth_AroB"/>
</dbReference>
<dbReference type="GO" id="GO:0009073">
    <property type="term" value="P:aromatic amino acid family biosynthetic process"/>
    <property type="evidence" value="ECO:0007669"/>
    <property type="project" value="UniProtKB-KW"/>
</dbReference>
<evidence type="ECO:0000313" key="15">
    <source>
        <dbReference type="Proteomes" id="UP000655830"/>
    </source>
</evidence>
<comment type="cofactor">
    <cofactor evidence="1 9">
        <name>NAD(+)</name>
        <dbReference type="ChEBI" id="CHEBI:57540"/>
    </cofactor>
</comment>
<keyword evidence="11" id="KW-1133">Transmembrane helix</keyword>
<proteinExistence type="inferred from homology"/>
<dbReference type="Gene3D" id="3.40.50.1970">
    <property type="match status" value="1"/>
</dbReference>
<evidence type="ECO:0000256" key="8">
    <source>
        <dbReference type="ARBA" id="ARBA00023285"/>
    </source>
</evidence>
<evidence type="ECO:0000256" key="2">
    <source>
        <dbReference type="ARBA" id="ARBA00001947"/>
    </source>
</evidence>
<dbReference type="RefSeq" id="WP_249332508.1">
    <property type="nucleotide sequence ID" value="NZ_JACRSY010000010.1"/>
</dbReference>
<keyword evidence="15" id="KW-1185">Reference proteome</keyword>
<keyword evidence="8 9" id="KW-0170">Cobalt</keyword>
<dbReference type="InterPro" id="IPR056179">
    <property type="entry name" value="DHQS_C"/>
</dbReference>
<keyword evidence="11" id="KW-0472">Membrane</keyword>
<feature type="binding site" evidence="9">
    <location>
        <begin position="167"/>
        <end position="170"/>
    </location>
    <ligand>
        <name>NAD(+)</name>
        <dbReference type="ChEBI" id="CHEBI:57540"/>
    </ligand>
</feature>
<keyword evidence="9" id="KW-0963">Cytoplasm</keyword>
<dbReference type="InterPro" id="IPR030963">
    <property type="entry name" value="DHQ_synth_fam"/>
</dbReference>
<keyword evidence="3 9" id="KW-0479">Metal-binding</keyword>
<dbReference type="AlphaFoldDB" id="A0A926IE17"/>
<feature type="binding site" evidence="9">
    <location>
        <position position="149"/>
    </location>
    <ligand>
        <name>NAD(+)</name>
        <dbReference type="ChEBI" id="CHEBI:57540"/>
    </ligand>
</feature>
<comment type="function">
    <text evidence="9">Catalyzes the conversion of 3-deoxy-D-arabino-heptulosonate 7-phosphate (DAHP) to dehydroquinate (DHQ).</text>
</comment>
<feature type="binding site" evidence="9">
    <location>
        <begin position="103"/>
        <end position="107"/>
    </location>
    <ligand>
        <name>NAD(+)</name>
        <dbReference type="ChEBI" id="CHEBI:57540"/>
    </ligand>
</feature>
<evidence type="ECO:0000256" key="9">
    <source>
        <dbReference type="HAMAP-Rule" id="MF_00110"/>
    </source>
</evidence>
<evidence type="ECO:0000313" key="14">
    <source>
        <dbReference type="EMBL" id="MBC8579459.1"/>
    </source>
</evidence>
<evidence type="ECO:0000256" key="1">
    <source>
        <dbReference type="ARBA" id="ARBA00001911"/>
    </source>
</evidence>
<feature type="binding site" evidence="9">
    <location>
        <position position="261"/>
    </location>
    <ligand>
        <name>Zn(2+)</name>
        <dbReference type="ChEBI" id="CHEBI:29105"/>
    </ligand>
</feature>
<dbReference type="SUPFAM" id="SSF56796">
    <property type="entry name" value="Dehydroquinate synthase-like"/>
    <property type="match status" value="1"/>
</dbReference>
<dbReference type="GO" id="GO:0005737">
    <property type="term" value="C:cytoplasm"/>
    <property type="evidence" value="ECO:0007669"/>
    <property type="project" value="UniProtKB-SubCell"/>
</dbReference>
<name>A0A926IE17_9FIRM</name>
<comment type="caution">
    <text evidence="14">The sequence shown here is derived from an EMBL/GenBank/DDBJ whole genome shotgun (WGS) entry which is preliminary data.</text>
</comment>
<keyword evidence="6 9" id="KW-0520">NAD</keyword>
<comment type="catalytic activity">
    <reaction evidence="9">
        <text>7-phospho-2-dehydro-3-deoxy-D-arabino-heptonate = 3-dehydroquinate + phosphate</text>
        <dbReference type="Rhea" id="RHEA:21968"/>
        <dbReference type="ChEBI" id="CHEBI:32364"/>
        <dbReference type="ChEBI" id="CHEBI:43474"/>
        <dbReference type="ChEBI" id="CHEBI:58394"/>
        <dbReference type="EC" id="4.2.3.4"/>
    </reaction>
</comment>
<comment type="cofactor">
    <cofactor evidence="2">
        <name>Zn(2+)</name>
        <dbReference type="ChEBI" id="CHEBI:29105"/>
    </cofactor>
</comment>
<evidence type="ECO:0000259" key="13">
    <source>
        <dbReference type="Pfam" id="PF24621"/>
    </source>
</evidence>
<gene>
    <name evidence="9 14" type="primary">aroB</name>
    <name evidence="14" type="ORF">H8718_07945</name>
</gene>
<protein>
    <recommendedName>
        <fullName evidence="9 10">3-dehydroquinate synthase</fullName>
        <shortName evidence="9">DHQS</shortName>
        <ecNumber evidence="9 10">4.2.3.4</ecNumber>
    </recommendedName>
</protein>
<dbReference type="PANTHER" id="PTHR43622">
    <property type="entry name" value="3-DEHYDROQUINATE SYNTHASE"/>
    <property type="match status" value="1"/>
</dbReference>
<accession>A0A926IE17</accession>
<keyword evidence="9" id="KW-0057">Aromatic amino acid biosynthesis</keyword>
<keyword evidence="7 9" id="KW-0456">Lyase</keyword>
<evidence type="ECO:0000256" key="11">
    <source>
        <dbReference type="SAM" id="Phobius"/>
    </source>
</evidence>
<comment type="cofactor">
    <cofactor evidence="9">
        <name>Co(2+)</name>
        <dbReference type="ChEBI" id="CHEBI:48828"/>
    </cofactor>
    <cofactor evidence="9">
        <name>Zn(2+)</name>
        <dbReference type="ChEBI" id="CHEBI:29105"/>
    </cofactor>
    <text evidence="9">Binds 1 divalent metal cation per subunit. Can use either Co(2+) or Zn(2+).</text>
</comment>
<dbReference type="Gene3D" id="1.20.1090.10">
    <property type="entry name" value="Dehydroquinate synthase-like - alpha domain"/>
    <property type="match status" value="1"/>
</dbReference>
<sequence length="360" mass="40103">MRRLEAMEARPYPIILTSDFSRLKAAINEVACPSAIMIITDTHVGHLYLATVKEELGEGIPVYDYAFKAGETSKHLGTITEIYNALLAVHMDRSGLIIALGGGVVGDIAGFVASSYMRGIPFIQIPTTIVAQNDSSMGGKVGVDYLDHKNMVGAFYNPKLVYTNIRTLGTLPEREFISGLAEVLKHALIKNKAFYDYLLKEKDKILQQDDRSLIEMTYTSCKAKCEVVEEDAKELGLRKILNFGHTIGHALETESHFNLLHGECVAYGMVMSAYISYGRGYIEASHLKDVESLCRAYKLLAPFGEYDIHSLLQHILYDKKKAYGKVSFILLQAIGQACIKNDVTQEEIEEAILYVRKTCQ</sequence>
<evidence type="ECO:0000256" key="3">
    <source>
        <dbReference type="ARBA" id="ARBA00022723"/>
    </source>
</evidence>
<keyword evidence="11" id="KW-0812">Transmembrane</keyword>
<dbReference type="GO" id="GO:0046872">
    <property type="term" value="F:metal ion binding"/>
    <property type="evidence" value="ECO:0007669"/>
    <property type="project" value="UniProtKB-KW"/>
</dbReference>
<feature type="binding site" evidence="9">
    <location>
        <position position="140"/>
    </location>
    <ligand>
        <name>NAD(+)</name>
        <dbReference type="ChEBI" id="CHEBI:57540"/>
    </ligand>
</feature>
<comment type="caution">
    <text evidence="9">Lacks conserved residue(s) required for the propagation of feature annotation.</text>
</comment>
<dbReference type="PANTHER" id="PTHR43622:SF1">
    <property type="entry name" value="3-DEHYDROQUINATE SYNTHASE"/>
    <property type="match status" value="1"/>
</dbReference>
<organism evidence="14 15">
    <name type="scientific">Zhenhengia yiwuensis</name>
    <dbReference type="NCBI Taxonomy" id="2763666"/>
    <lineage>
        <taxon>Bacteria</taxon>
        <taxon>Bacillati</taxon>
        <taxon>Bacillota</taxon>
        <taxon>Clostridia</taxon>
        <taxon>Lachnospirales</taxon>
        <taxon>Lachnospiraceae</taxon>
        <taxon>Zhenhengia</taxon>
    </lineage>
</organism>
<dbReference type="GO" id="GO:0009423">
    <property type="term" value="P:chorismate biosynthetic process"/>
    <property type="evidence" value="ECO:0007669"/>
    <property type="project" value="UniProtKB-UniRule"/>
</dbReference>
<dbReference type="EC" id="4.2.3.4" evidence="9 10"/>
<comment type="pathway">
    <text evidence="9">Metabolic intermediate biosynthesis; chorismate biosynthesis; chorismate from D-erythrose 4-phosphate and phosphoenolpyruvate: step 2/7.</text>
</comment>
<dbReference type="GO" id="GO:0008652">
    <property type="term" value="P:amino acid biosynthetic process"/>
    <property type="evidence" value="ECO:0007669"/>
    <property type="project" value="UniProtKB-KW"/>
</dbReference>
<comment type="similarity">
    <text evidence="9">Belongs to the sugar phosphate cyclases superfamily. Dehydroquinate synthase family.</text>
</comment>
<dbReference type="GO" id="GO:0000166">
    <property type="term" value="F:nucleotide binding"/>
    <property type="evidence" value="ECO:0007669"/>
    <property type="project" value="UniProtKB-KW"/>
</dbReference>
<evidence type="ECO:0000256" key="6">
    <source>
        <dbReference type="ARBA" id="ARBA00023027"/>
    </source>
</evidence>
<keyword evidence="5 9" id="KW-0862">Zinc</keyword>
<feature type="binding site" evidence="9">
    <location>
        <position position="245"/>
    </location>
    <ligand>
        <name>Zn(2+)</name>
        <dbReference type="ChEBI" id="CHEBI:29105"/>
    </ligand>
</feature>
<evidence type="ECO:0000259" key="12">
    <source>
        <dbReference type="Pfam" id="PF01761"/>
    </source>
</evidence>
<evidence type="ECO:0000256" key="10">
    <source>
        <dbReference type="NCBIfam" id="TIGR01357"/>
    </source>
</evidence>
<dbReference type="InterPro" id="IPR030960">
    <property type="entry name" value="DHQS/DOIS_N"/>
</dbReference>
<feature type="binding site" evidence="9">
    <location>
        <position position="182"/>
    </location>
    <ligand>
        <name>Zn(2+)</name>
        <dbReference type="ChEBI" id="CHEBI:29105"/>
    </ligand>
</feature>
<dbReference type="InterPro" id="IPR050071">
    <property type="entry name" value="Dehydroquinate_synthase"/>
</dbReference>
<dbReference type="Pfam" id="PF24621">
    <property type="entry name" value="DHQS_C"/>
    <property type="match status" value="1"/>
</dbReference>
<dbReference type="CDD" id="cd08195">
    <property type="entry name" value="DHQS"/>
    <property type="match status" value="1"/>
</dbReference>
<evidence type="ECO:0000256" key="5">
    <source>
        <dbReference type="ARBA" id="ARBA00022833"/>
    </source>
</evidence>
<reference evidence="14" key="1">
    <citation type="submission" date="2020-08" db="EMBL/GenBank/DDBJ databases">
        <title>Genome public.</title>
        <authorList>
            <person name="Liu C."/>
            <person name="Sun Q."/>
        </authorList>
    </citation>
    <scope>NUCLEOTIDE SEQUENCE</scope>
    <source>
        <strain evidence="14">NSJ-12</strain>
    </source>
</reference>
<dbReference type="PIRSF" id="PIRSF001455">
    <property type="entry name" value="DHQ_synth"/>
    <property type="match status" value="1"/>
</dbReference>
<feature type="domain" description="3-dehydroquinate synthase N-terminal" evidence="12">
    <location>
        <begin position="66"/>
        <end position="177"/>
    </location>
</feature>
<evidence type="ECO:0000256" key="4">
    <source>
        <dbReference type="ARBA" id="ARBA00022741"/>
    </source>
</evidence>
<dbReference type="Pfam" id="PF01761">
    <property type="entry name" value="DHQ_synthase"/>
    <property type="match status" value="1"/>
</dbReference>
<dbReference type="HAMAP" id="MF_00110">
    <property type="entry name" value="DHQ_synthase"/>
    <property type="match status" value="1"/>
</dbReference>